<keyword evidence="2" id="KW-1185">Reference proteome</keyword>
<evidence type="ECO:0008006" key="3">
    <source>
        <dbReference type="Google" id="ProtNLM"/>
    </source>
</evidence>
<sequence length="67" mass="7614">MLDTMQPTQQPCPSASALLLFDRAMRIRAVKDDIVRAAQHLSGLDDRQLSELGINRSDLEETIERYI</sequence>
<accession>A0A238KRH4</accession>
<evidence type="ECO:0000313" key="2">
    <source>
        <dbReference type="Proteomes" id="UP000202485"/>
    </source>
</evidence>
<reference evidence="2" key="1">
    <citation type="submission" date="2017-05" db="EMBL/GenBank/DDBJ databases">
        <authorList>
            <person name="Rodrigo-Torres L."/>
            <person name="Arahal R. D."/>
            <person name="Lucena T."/>
        </authorList>
    </citation>
    <scope>NUCLEOTIDE SEQUENCE [LARGE SCALE GENOMIC DNA]</scope>
    <source>
        <strain evidence="2">CECT 8715</strain>
    </source>
</reference>
<dbReference type="AlphaFoldDB" id="A0A238KRH4"/>
<evidence type="ECO:0000313" key="1">
    <source>
        <dbReference type="EMBL" id="SMX45444.1"/>
    </source>
</evidence>
<dbReference type="GeneID" id="57465314"/>
<dbReference type="Proteomes" id="UP000202485">
    <property type="component" value="Unassembled WGS sequence"/>
</dbReference>
<protein>
    <recommendedName>
        <fullName evidence="3">DUF1127 domain-containing protein</fullName>
    </recommendedName>
</protein>
<organism evidence="1 2">
    <name type="scientific">Ruegeria arenilitoris</name>
    <dbReference type="NCBI Taxonomy" id="1173585"/>
    <lineage>
        <taxon>Bacteria</taxon>
        <taxon>Pseudomonadati</taxon>
        <taxon>Pseudomonadota</taxon>
        <taxon>Alphaproteobacteria</taxon>
        <taxon>Rhodobacterales</taxon>
        <taxon>Roseobacteraceae</taxon>
        <taxon>Ruegeria</taxon>
    </lineage>
</organism>
<proteinExistence type="predicted"/>
<dbReference type="OrthoDB" id="7709161at2"/>
<dbReference type="RefSeq" id="WP_093964173.1">
    <property type="nucleotide sequence ID" value="NZ_FXYG01000003.1"/>
</dbReference>
<gene>
    <name evidence="1" type="ORF">RUA8715_02692</name>
</gene>
<dbReference type="EMBL" id="FXYG01000003">
    <property type="protein sequence ID" value="SMX45444.1"/>
    <property type="molecule type" value="Genomic_DNA"/>
</dbReference>
<name>A0A238KRH4_9RHOB</name>